<dbReference type="KEGG" id="acel:acsn021_29070"/>
<dbReference type="Proteomes" id="UP000515561">
    <property type="component" value="Chromosome"/>
</dbReference>
<evidence type="ECO:0000313" key="2">
    <source>
        <dbReference type="Proteomes" id="UP000515561"/>
    </source>
</evidence>
<reference evidence="1 2" key="1">
    <citation type="journal article" date="2016" name="Int. J. Syst. Evol. Microbiol.">
        <title>Descriptions of Anaerotaenia torta gen. nov., sp. nov. and Anaerocolumna cellulosilytica gen. nov., sp. nov. isolated from a methanogenic reactor of cattle waste.</title>
        <authorList>
            <person name="Uek A."/>
            <person name="Ohtaki Y."/>
            <person name="Kaku N."/>
            <person name="Ueki K."/>
        </authorList>
    </citation>
    <scope>NUCLEOTIDE SEQUENCE [LARGE SCALE GENOMIC DNA]</scope>
    <source>
        <strain evidence="1 2">SN021</strain>
    </source>
</reference>
<dbReference type="RefSeq" id="WP_184094133.1">
    <property type="nucleotide sequence ID" value="NZ_AP023367.1"/>
</dbReference>
<evidence type="ECO:0000313" key="1">
    <source>
        <dbReference type="EMBL" id="BCJ95338.1"/>
    </source>
</evidence>
<dbReference type="EMBL" id="AP023367">
    <property type="protein sequence ID" value="BCJ95338.1"/>
    <property type="molecule type" value="Genomic_DNA"/>
</dbReference>
<organism evidence="1 2">
    <name type="scientific">Anaerocolumna cellulosilytica</name>
    <dbReference type="NCBI Taxonomy" id="433286"/>
    <lineage>
        <taxon>Bacteria</taxon>
        <taxon>Bacillati</taxon>
        <taxon>Bacillota</taxon>
        <taxon>Clostridia</taxon>
        <taxon>Lachnospirales</taxon>
        <taxon>Lachnospiraceae</taxon>
        <taxon>Anaerocolumna</taxon>
    </lineage>
</organism>
<sequence length="318" mass="38359">MKVSLNFNPAVPIKVYQHHAYTLGILLNSEKEYMWLYNNYIQLAFTKSLGWDSFNFYMDYITHQPVFTREHLSDSLLKSNHIKALDYIFNALNEGKYVLACVDEFYIPNRRAYQKFNYVHDILIYGYDDELMEFEVAGYDDRMNYSITKVPYKNMELSKPQYIDILSVNSKYPFEMNIKSILLQLKQYINEIDNLLLGDMYRSDRTYGIEACLDILDMYKEEFRLNHLCDIRPIYLLVEHKECMYKRIELINKIYNIKPEEDYYYIVEGFLILKNLLLKYNYTQSDRSIDVFVEKFHKYIMEEKRYLNTYISLVSNLL</sequence>
<keyword evidence="2" id="KW-1185">Reference proteome</keyword>
<proteinExistence type="predicted"/>
<name>A0A6S6R8P2_9FIRM</name>
<dbReference type="AlphaFoldDB" id="A0A6S6R8P2"/>
<gene>
    <name evidence="1" type="ORF">acsn021_29070</name>
</gene>
<accession>A0A6S6R8P2</accession>
<protein>
    <submittedName>
        <fullName evidence="1">Uncharacterized protein</fullName>
    </submittedName>
</protein>